<dbReference type="InterPro" id="IPR046335">
    <property type="entry name" value="LacI/GalR-like_sensor"/>
</dbReference>
<organism evidence="5 6">
    <name type="scientific">Algoriphagus ratkowskyi</name>
    <dbReference type="NCBI Taxonomy" id="57028"/>
    <lineage>
        <taxon>Bacteria</taxon>
        <taxon>Pseudomonadati</taxon>
        <taxon>Bacteroidota</taxon>
        <taxon>Cytophagia</taxon>
        <taxon>Cytophagales</taxon>
        <taxon>Cyclobacteriaceae</taxon>
        <taxon>Algoriphagus</taxon>
    </lineage>
</organism>
<dbReference type="PANTHER" id="PTHR30146">
    <property type="entry name" value="LACI-RELATED TRANSCRIPTIONAL REPRESSOR"/>
    <property type="match status" value="1"/>
</dbReference>
<dbReference type="PANTHER" id="PTHR30146:SF109">
    <property type="entry name" value="HTH-TYPE TRANSCRIPTIONAL REGULATOR GALS"/>
    <property type="match status" value="1"/>
</dbReference>
<keyword evidence="2" id="KW-0238">DNA-binding</keyword>
<dbReference type="InterPro" id="IPR028082">
    <property type="entry name" value="Peripla_BP_I"/>
</dbReference>
<dbReference type="Proteomes" id="UP000249115">
    <property type="component" value="Unassembled WGS sequence"/>
</dbReference>
<dbReference type="SMART" id="SM00354">
    <property type="entry name" value="HTH_LACI"/>
    <property type="match status" value="1"/>
</dbReference>
<dbReference type="AlphaFoldDB" id="A0A2W7QMK5"/>
<evidence type="ECO:0000256" key="2">
    <source>
        <dbReference type="ARBA" id="ARBA00023125"/>
    </source>
</evidence>
<name>A0A2W7QMK5_9BACT</name>
<evidence type="ECO:0000256" key="3">
    <source>
        <dbReference type="ARBA" id="ARBA00023163"/>
    </source>
</evidence>
<sequence length="347" mass="38742">MKNSTGRQFMSKKVTTIKDIAERLSISIATVSRALRGSSDIKRETKLAVMEMAKEMDYHPNLLASSLSSKKSKILGVVVPTINRQFWSNSISGIENVAYDKGYKVMIFQSAESFQKEVEIVETLANSRVDGILLALSKETNTYNHIQSIMDRGIPVLLFERVCSEINSSKVITDDFNGSKEVVQHLIDRGKRKIAYLSGPISLGVCEDRLNGFKEAHKDNDLHFDQNLILEISDFTFEAAENALIKLWEMEDKPDALFCFADILAIGALEASRKLGISVPEDLAIAGFGNDDICRFVTPSLTTMSQPSFEMGQLAANLILEEINSEDDEHQPHHRTIKPILVIREST</sequence>
<dbReference type="InterPro" id="IPR010982">
    <property type="entry name" value="Lambda_DNA-bd_dom_sf"/>
</dbReference>
<accession>A0A2W7QMK5</accession>
<keyword evidence="1" id="KW-0805">Transcription regulation</keyword>
<dbReference type="SUPFAM" id="SSF53822">
    <property type="entry name" value="Periplasmic binding protein-like I"/>
    <property type="match status" value="1"/>
</dbReference>
<evidence type="ECO:0000313" key="5">
    <source>
        <dbReference type="EMBL" id="PZX49683.1"/>
    </source>
</evidence>
<evidence type="ECO:0000256" key="1">
    <source>
        <dbReference type="ARBA" id="ARBA00023015"/>
    </source>
</evidence>
<dbReference type="SUPFAM" id="SSF47413">
    <property type="entry name" value="lambda repressor-like DNA-binding domains"/>
    <property type="match status" value="1"/>
</dbReference>
<dbReference type="Pfam" id="PF13377">
    <property type="entry name" value="Peripla_BP_3"/>
    <property type="match status" value="1"/>
</dbReference>
<dbReference type="RefSeq" id="WP_223271936.1">
    <property type="nucleotide sequence ID" value="NZ_MSSV01000037.1"/>
</dbReference>
<proteinExistence type="predicted"/>
<dbReference type="PROSITE" id="PS50932">
    <property type="entry name" value="HTH_LACI_2"/>
    <property type="match status" value="1"/>
</dbReference>
<dbReference type="GO" id="GO:0000976">
    <property type="term" value="F:transcription cis-regulatory region binding"/>
    <property type="evidence" value="ECO:0007669"/>
    <property type="project" value="TreeGrafter"/>
</dbReference>
<evidence type="ECO:0000259" key="4">
    <source>
        <dbReference type="PROSITE" id="PS50932"/>
    </source>
</evidence>
<dbReference type="CDD" id="cd01392">
    <property type="entry name" value="HTH_LacI"/>
    <property type="match status" value="1"/>
</dbReference>
<dbReference type="GO" id="GO:0003700">
    <property type="term" value="F:DNA-binding transcription factor activity"/>
    <property type="evidence" value="ECO:0007669"/>
    <property type="project" value="TreeGrafter"/>
</dbReference>
<gene>
    <name evidence="5" type="ORF">LV84_04214</name>
</gene>
<dbReference type="EMBL" id="QKZU01000028">
    <property type="protein sequence ID" value="PZX49683.1"/>
    <property type="molecule type" value="Genomic_DNA"/>
</dbReference>
<keyword evidence="3" id="KW-0804">Transcription</keyword>
<comment type="caution">
    <text evidence="5">The sequence shown here is derived from an EMBL/GenBank/DDBJ whole genome shotgun (WGS) entry which is preliminary data.</text>
</comment>
<protein>
    <submittedName>
        <fullName evidence="5">LacI family transcriptional regulator</fullName>
    </submittedName>
</protein>
<dbReference type="Pfam" id="PF00356">
    <property type="entry name" value="LacI"/>
    <property type="match status" value="1"/>
</dbReference>
<evidence type="ECO:0000313" key="6">
    <source>
        <dbReference type="Proteomes" id="UP000249115"/>
    </source>
</evidence>
<dbReference type="CDD" id="cd06267">
    <property type="entry name" value="PBP1_LacI_sugar_binding-like"/>
    <property type="match status" value="1"/>
</dbReference>
<dbReference type="Gene3D" id="3.40.50.2300">
    <property type="match status" value="2"/>
</dbReference>
<reference evidence="5 6" key="1">
    <citation type="submission" date="2018-06" db="EMBL/GenBank/DDBJ databases">
        <title>Genomic Encyclopedia of Archaeal and Bacterial Type Strains, Phase II (KMG-II): from individual species to whole genera.</title>
        <authorList>
            <person name="Goeker M."/>
        </authorList>
    </citation>
    <scope>NUCLEOTIDE SEQUENCE [LARGE SCALE GENOMIC DNA]</scope>
    <source>
        <strain evidence="5 6">DSM 22686</strain>
    </source>
</reference>
<dbReference type="InterPro" id="IPR000843">
    <property type="entry name" value="HTH_LacI"/>
</dbReference>
<feature type="domain" description="HTH lacI-type" evidence="4">
    <location>
        <begin position="15"/>
        <end position="69"/>
    </location>
</feature>
<dbReference type="Gene3D" id="1.10.260.40">
    <property type="entry name" value="lambda repressor-like DNA-binding domains"/>
    <property type="match status" value="1"/>
</dbReference>